<dbReference type="SUPFAM" id="SSF48403">
    <property type="entry name" value="Ankyrin repeat"/>
    <property type="match status" value="1"/>
</dbReference>
<proteinExistence type="predicted"/>
<feature type="non-terminal residue" evidence="3">
    <location>
        <position position="1"/>
    </location>
</feature>
<dbReference type="InterPro" id="IPR036770">
    <property type="entry name" value="Ankyrin_rpt-contain_sf"/>
</dbReference>
<sequence length="130" mass="14524">FFQRFPQLIAATNNEGSTCLHWAARCGSSECVSTILNFPFPSEYLMEIDTVGAPAYKLALDVNEVDGECRTAMYLAVAEGHLEVVQAMTEFKCTSIDGKRRCPFQLDVYCTRGRTPFMLAAFNHNLPLMT</sequence>
<dbReference type="STRING" id="6238.A8X6J8"/>
<dbReference type="PANTHER" id="PTHR24173:SF74">
    <property type="entry name" value="ANKYRIN REPEAT DOMAIN-CONTAINING PROTEIN 16"/>
    <property type="match status" value="1"/>
</dbReference>
<dbReference type="CTD" id="8582387"/>
<dbReference type="Gene3D" id="1.25.40.20">
    <property type="entry name" value="Ankyrin repeat-containing domain"/>
    <property type="match status" value="1"/>
</dbReference>
<dbReference type="KEGG" id="cbr:CBG_08437"/>
<dbReference type="eggNOG" id="KOG0504">
    <property type="taxonomic scope" value="Eukaryota"/>
</dbReference>
<dbReference type="Proteomes" id="UP000008549">
    <property type="component" value="Unassembled WGS sequence"/>
</dbReference>
<dbReference type="AlphaFoldDB" id="A8X6J8"/>
<protein>
    <submittedName>
        <fullName evidence="3">Protein CBG08437</fullName>
    </submittedName>
</protein>
<keyword evidence="1" id="KW-0677">Repeat</keyword>
<evidence type="ECO:0000313" key="3">
    <source>
        <dbReference type="EMBL" id="CAP28259.1"/>
    </source>
</evidence>
<name>A8X6J8_CAEBR</name>
<dbReference type="HOGENOM" id="CLU_1943346_0_0_1"/>
<dbReference type="EMBL" id="HE601507">
    <property type="protein sequence ID" value="CAP28259.1"/>
    <property type="molecule type" value="Genomic_DNA"/>
</dbReference>
<dbReference type="Pfam" id="PF13637">
    <property type="entry name" value="Ank_4"/>
    <property type="match status" value="1"/>
</dbReference>
<evidence type="ECO:0000313" key="4">
    <source>
        <dbReference type="Proteomes" id="UP000008549"/>
    </source>
</evidence>
<accession>A8X6J8</accession>
<dbReference type="Pfam" id="PF00023">
    <property type="entry name" value="Ank"/>
    <property type="match status" value="1"/>
</dbReference>
<keyword evidence="2" id="KW-0040">ANK repeat</keyword>
<reference evidence="3 4" key="2">
    <citation type="journal article" date="2011" name="PLoS Genet.">
        <title>Caenorhabditis briggsae recombinant inbred line genotypes reveal inter-strain incompatibility and the evolution of recombination.</title>
        <authorList>
            <person name="Ross J.A."/>
            <person name="Koboldt D.C."/>
            <person name="Staisch J.E."/>
            <person name="Chamberlin H.M."/>
            <person name="Gupta B.P."/>
            <person name="Miller R.D."/>
            <person name="Baird S.E."/>
            <person name="Haag E.S."/>
        </authorList>
    </citation>
    <scope>NUCLEOTIDE SEQUENCE [LARGE SCALE GENOMIC DNA]</scope>
    <source>
        <strain evidence="3 4">AF16</strain>
    </source>
</reference>
<dbReference type="GeneID" id="8582387"/>
<dbReference type="RefSeq" id="XP_002640392.1">
    <property type="nucleotide sequence ID" value="XM_002640346.1"/>
</dbReference>
<dbReference type="OMA" id="LAYRCEF"/>
<dbReference type="InterPro" id="IPR002110">
    <property type="entry name" value="Ankyrin_rpt"/>
</dbReference>
<evidence type="ECO:0000256" key="1">
    <source>
        <dbReference type="ARBA" id="ARBA00022737"/>
    </source>
</evidence>
<reference evidence="3 4" key="1">
    <citation type="journal article" date="2003" name="PLoS Biol.">
        <title>The genome sequence of Caenorhabditis briggsae: a platform for comparative genomics.</title>
        <authorList>
            <person name="Stein L.D."/>
            <person name="Bao Z."/>
            <person name="Blasiar D."/>
            <person name="Blumenthal T."/>
            <person name="Brent M.R."/>
            <person name="Chen N."/>
            <person name="Chinwalla A."/>
            <person name="Clarke L."/>
            <person name="Clee C."/>
            <person name="Coghlan A."/>
            <person name="Coulson A."/>
            <person name="D'Eustachio P."/>
            <person name="Fitch D.H."/>
            <person name="Fulton L.A."/>
            <person name="Fulton R.E."/>
            <person name="Griffiths-Jones S."/>
            <person name="Harris T.W."/>
            <person name="Hillier L.W."/>
            <person name="Kamath R."/>
            <person name="Kuwabara P.E."/>
            <person name="Mardis E.R."/>
            <person name="Marra M.A."/>
            <person name="Miner T.L."/>
            <person name="Minx P."/>
            <person name="Mullikin J.C."/>
            <person name="Plumb R.W."/>
            <person name="Rogers J."/>
            <person name="Schein J.E."/>
            <person name="Sohrmann M."/>
            <person name="Spieth J."/>
            <person name="Stajich J.E."/>
            <person name="Wei C."/>
            <person name="Willey D."/>
            <person name="Wilson R.K."/>
            <person name="Durbin R."/>
            <person name="Waterston R.H."/>
        </authorList>
    </citation>
    <scope>NUCLEOTIDE SEQUENCE [LARGE SCALE GENOMIC DNA]</scope>
    <source>
        <strain evidence="3 4">AF16</strain>
    </source>
</reference>
<organism evidence="3 4">
    <name type="scientific">Caenorhabditis briggsae</name>
    <dbReference type="NCBI Taxonomy" id="6238"/>
    <lineage>
        <taxon>Eukaryota</taxon>
        <taxon>Metazoa</taxon>
        <taxon>Ecdysozoa</taxon>
        <taxon>Nematoda</taxon>
        <taxon>Chromadorea</taxon>
        <taxon>Rhabditida</taxon>
        <taxon>Rhabditina</taxon>
        <taxon>Rhabditomorpha</taxon>
        <taxon>Rhabditoidea</taxon>
        <taxon>Rhabditidae</taxon>
        <taxon>Peloderinae</taxon>
        <taxon>Caenorhabditis</taxon>
    </lineage>
</organism>
<dbReference type="InParanoid" id="A8X6J8"/>
<dbReference type="PANTHER" id="PTHR24173">
    <property type="entry name" value="ANKYRIN REPEAT CONTAINING"/>
    <property type="match status" value="1"/>
</dbReference>
<gene>
    <name evidence="3" type="ORF">CBG08437</name>
    <name evidence="3" type="ORF">CBG_08437</name>
</gene>
<evidence type="ECO:0000256" key="2">
    <source>
        <dbReference type="ARBA" id="ARBA00023043"/>
    </source>
</evidence>
<keyword evidence="4" id="KW-1185">Reference proteome</keyword>
<dbReference type="SMART" id="SM00248">
    <property type="entry name" value="ANK"/>
    <property type="match status" value="2"/>
</dbReference>
<feature type="non-terminal residue" evidence="3">
    <location>
        <position position="130"/>
    </location>
</feature>